<dbReference type="GO" id="GO:0030246">
    <property type="term" value="F:carbohydrate binding"/>
    <property type="evidence" value="ECO:0007669"/>
    <property type="project" value="InterPro"/>
</dbReference>
<dbReference type="SUPFAM" id="SSF49384">
    <property type="entry name" value="Carbohydrate-binding domain"/>
    <property type="match status" value="1"/>
</dbReference>
<evidence type="ECO:0000313" key="2">
    <source>
        <dbReference type="EMBL" id="NMP30891.1"/>
    </source>
</evidence>
<organism evidence="2 3">
    <name type="scientific">Thalassotalea algicola</name>
    <dbReference type="NCBI Taxonomy" id="2716224"/>
    <lineage>
        <taxon>Bacteria</taxon>
        <taxon>Pseudomonadati</taxon>
        <taxon>Pseudomonadota</taxon>
        <taxon>Gammaproteobacteria</taxon>
        <taxon>Alteromonadales</taxon>
        <taxon>Colwelliaceae</taxon>
        <taxon>Thalassotalea</taxon>
    </lineage>
</organism>
<evidence type="ECO:0000256" key="1">
    <source>
        <dbReference type="SAM" id="SignalP"/>
    </source>
</evidence>
<evidence type="ECO:0000313" key="3">
    <source>
        <dbReference type="Proteomes" id="UP000568664"/>
    </source>
</evidence>
<gene>
    <name evidence="2" type="ORF">HII17_04880</name>
</gene>
<reference evidence="2 3" key="1">
    <citation type="submission" date="2020-04" db="EMBL/GenBank/DDBJ databases">
        <title>Thalassotalea sp. M1531, isolated from the surface of marine red alga.</title>
        <authorList>
            <person name="Pang L."/>
            <person name="Lu D.-C."/>
        </authorList>
    </citation>
    <scope>NUCLEOTIDE SEQUENCE [LARGE SCALE GENOMIC DNA]</scope>
    <source>
        <strain evidence="2 3">M1531</strain>
    </source>
</reference>
<dbReference type="CDD" id="cd08547">
    <property type="entry name" value="Type_II_cohesin"/>
    <property type="match status" value="1"/>
</dbReference>
<dbReference type="Proteomes" id="UP000568664">
    <property type="component" value="Unassembled WGS sequence"/>
</dbReference>
<protein>
    <recommendedName>
        <fullName evidence="4">PEP-CTERM sorting domain-containing protein</fullName>
    </recommendedName>
</protein>
<feature type="chain" id="PRO_5031398503" description="PEP-CTERM sorting domain-containing protein" evidence="1">
    <location>
        <begin position="33"/>
        <end position="210"/>
    </location>
</feature>
<name>A0A7Y0Q676_9GAMM</name>
<dbReference type="EMBL" id="JABBXH010000002">
    <property type="protein sequence ID" value="NMP30891.1"/>
    <property type="molecule type" value="Genomic_DNA"/>
</dbReference>
<comment type="caution">
    <text evidence="2">The sequence shown here is derived from an EMBL/GenBank/DDBJ whole genome shotgun (WGS) entry which is preliminary data.</text>
</comment>
<keyword evidence="1" id="KW-0732">Signal</keyword>
<dbReference type="Gene3D" id="2.60.40.680">
    <property type="match status" value="1"/>
</dbReference>
<dbReference type="RefSeq" id="WP_169074243.1">
    <property type="nucleotide sequence ID" value="NZ_JABBXH010000002.1"/>
</dbReference>
<dbReference type="AlphaFoldDB" id="A0A7Y0Q676"/>
<keyword evidence="3" id="KW-1185">Reference proteome</keyword>
<proteinExistence type="predicted"/>
<sequence length="210" mass="22751">MNYKLPIKKLINKAAGSLLIAFLVLWQNQASATIISIEASTFSPNQGDTLTIDLWVRDLGLDVVSGYDVDINFDPAILSLQSASFGSLLGGGIDSIQDAVDFGNYINFAEISFLSEFDLSSLQGGTDFILGSLSFLTEQTGTTQISIANALVTGADPFIESFSGPANTLTFDINSTQVPEPNIWLLMVFGLFVVYRQQKHSTNCQSRFGE</sequence>
<feature type="signal peptide" evidence="1">
    <location>
        <begin position="1"/>
        <end position="32"/>
    </location>
</feature>
<evidence type="ECO:0008006" key="4">
    <source>
        <dbReference type="Google" id="ProtNLM"/>
    </source>
</evidence>
<accession>A0A7Y0Q676</accession>
<dbReference type="InterPro" id="IPR008965">
    <property type="entry name" value="CBM2/CBM3_carb-bd_dom_sf"/>
</dbReference>